<dbReference type="InterPro" id="IPR046240">
    <property type="entry name" value="DUF6273"/>
</dbReference>
<sequence length="285" mass="31506">MRKTRRALAATIVLALIVVGAFLIWREHRMAVSYQEALRLEQSGEDERAYEAFAALGGYAEAEEHLRAMLNANPALPYRVATKGSLVDFGSYEQDGKDSNGPEPIRWIVLDKLDGRLLLLSLDSLEARPYHPVPFEPITWQDSDLRQWMNMEFLNTAFTDLERSLIPAVEVPNAAQTKTGTTGGPATKDRVFALSETEAAIYIADPLEHELVGKALLSAKAADDALPLDEDGHADWWLRSPGTYDFTAQFIDRKGAAHVSGANVDVIYGVRPALWLDTNPAGEEQ</sequence>
<keyword evidence="3" id="KW-1185">Reference proteome</keyword>
<evidence type="ECO:0000259" key="1">
    <source>
        <dbReference type="Pfam" id="PF19789"/>
    </source>
</evidence>
<dbReference type="PATRIC" id="fig|888050.3.peg.1134"/>
<feature type="domain" description="DUF6273" evidence="1">
    <location>
        <begin position="114"/>
        <end position="277"/>
    </location>
</feature>
<evidence type="ECO:0000313" key="2">
    <source>
        <dbReference type="EMBL" id="ENO18068.1"/>
    </source>
</evidence>
<dbReference type="HOGENOM" id="CLU_082649_0_0_11"/>
<dbReference type="STRING" id="888050.HMPREF9004_1193"/>
<proteinExistence type="predicted"/>
<protein>
    <recommendedName>
        <fullName evidence="1">DUF6273 domain-containing protein</fullName>
    </recommendedName>
</protein>
<accession>N6XAA1</accession>
<evidence type="ECO:0000313" key="3">
    <source>
        <dbReference type="Proteomes" id="UP000013015"/>
    </source>
</evidence>
<dbReference type="Proteomes" id="UP000013015">
    <property type="component" value="Unassembled WGS sequence"/>
</dbReference>
<name>N6XAA1_9ACTO</name>
<dbReference type="OrthoDB" id="384490at2"/>
<reference evidence="2 3" key="1">
    <citation type="submission" date="2013-03" db="EMBL/GenBank/DDBJ databases">
        <title>Reference genome for the Human Microbiome Project.</title>
        <authorList>
            <person name="Aqrawi P."/>
            <person name="Ayvaz T."/>
            <person name="Bess C."/>
            <person name="Blankenburg K."/>
            <person name="Coyle M."/>
            <person name="Deng J."/>
            <person name="Forbes L."/>
            <person name="Fowler G."/>
            <person name="Francisco L."/>
            <person name="Fu Q."/>
            <person name="Gibbs R."/>
            <person name="Gross S."/>
            <person name="Gubbala S."/>
            <person name="Hale W."/>
            <person name="Hemphill L."/>
            <person name="Highlander S."/>
            <person name="Hirani K."/>
            <person name="Jackson L."/>
            <person name="Jakkamsetti A."/>
            <person name="Javaid M."/>
            <person name="Jayaseelan J.C."/>
            <person name="Jiang H."/>
            <person name="Joshi V."/>
            <person name="Korchina V."/>
            <person name="Kovar C."/>
            <person name="Lara F."/>
            <person name="Lee S."/>
            <person name="Liu Y."/>
            <person name="Mata R."/>
            <person name="Mathew T."/>
            <person name="Munidasa M."/>
            <person name="Muzny D."/>
            <person name="Nazareth L."/>
            <person name="Ngo R."/>
            <person name="Nguyen L."/>
            <person name="Nguyen N."/>
            <person name="Okwuonu G."/>
            <person name="Ongeri F."/>
            <person name="Palculict T."/>
            <person name="Patil S."/>
            <person name="Petrosino J."/>
            <person name="Pham C."/>
            <person name="Pham P."/>
            <person name="Pu L.-L."/>
            <person name="Qin X."/>
            <person name="Qu J."/>
            <person name="Reid J."/>
            <person name="Ross M."/>
            <person name="Ruth R."/>
            <person name="Saada N."/>
            <person name="San Lucas F."/>
            <person name="Santibanez J."/>
            <person name="Shang Y."/>
            <person name="Simmons D."/>
            <person name="Song X.-Z."/>
            <person name="Tang L.-Y."/>
            <person name="Thornton R."/>
            <person name="Warren J."/>
            <person name="Weissenberger G."/>
            <person name="Wilczek-Boney K."/>
            <person name="Worley K."/>
            <person name="Youmans B."/>
            <person name="Zhang J."/>
            <person name="Zhang L."/>
            <person name="Zhao Z."/>
            <person name="Zhou C."/>
            <person name="Zhu D."/>
            <person name="Zhu Y."/>
        </authorList>
    </citation>
    <scope>NUCLEOTIDE SEQUENCE [LARGE SCALE GENOMIC DNA]</scope>
    <source>
        <strain evidence="2 3">F0333</strain>
    </source>
</reference>
<gene>
    <name evidence="2" type="ORF">HMPREF9004_1193</name>
</gene>
<dbReference type="EMBL" id="AQHZ01000020">
    <property type="protein sequence ID" value="ENO18068.1"/>
    <property type="molecule type" value="Genomic_DNA"/>
</dbReference>
<organism evidence="2 3">
    <name type="scientific">Schaalia cardiffensis F0333</name>
    <dbReference type="NCBI Taxonomy" id="888050"/>
    <lineage>
        <taxon>Bacteria</taxon>
        <taxon>Bacillati</taxon>
        <taxon>Actinomycetota</taxon>
        <taxon>Actinomycetes</taxon>
        <taxon>Actinomycetales</taxon>
        <taxon>Actinomycetaceae</taxon>
        <taxon>Schaalia</taxon>
    </lineage>
</organism>
<dbReference type="Pfam" id="PF19789">
    <property type="entry name" value="DUF6273"/>
    <property type="match status" value="1"/>
</dbReference>
<dbReference type="AlphaFoldDB" id="N6XAA1"/>
<dbReference type="RefSeq" id="WP_005963345.1">
    <property type="nucleotide sequence ID" value="NZ_CP040505.1"/>
</dbReference>
<dbReference type="eggNOG" id="ENOG5032ZQP">
    <property type="taxonomic scope" value="Bacteria"/>
</dbReference>
<comment type="caution">
    <text evidence="2">The sequence shown here is derived from an EMBL/GenBank/DDBJ whole genome shotgun (WGS) entry which is preliminary data.</text>
</comment>